<dbReference type="EMBL" id="AP022586">
    <property type="protein sequence ID" value="BBY16721.1"/>
    <property type="molecule type" value="Genomic_DNA"/>
</dbReference>
<keyword evidence="4" id="KW-1185">Reference proteome</keyword>
<organism evidence="3 4">
    <name type="scientific">Mycolicibacterium litorale</name>
    <dbReference type="NCBI Taxonomy" id="758802"/>
    <lineage>
        <taxon>Bacteria</taxon>
        <taxon>Bacillati</taxon>
        <taxon>Actinomycetota</taxon>
        <taxon>Actinomycetes</taxon>
        <taxon>Mycobacteriales</taxon>
        <taxon>Mycobacteriaceae</taxon>
        <taxon>Mycolicibacterium</taxon>
    </lineage>
</organism>
<dbReference type="AlphaFoldDB" id="A0AAD1IL12"/>
<feature type="domain" description="STAS" evidence="2">
    <location>
        <begin position="37"/>
        <end position="134"/>
    </location>
</feature>
<reference evidence="3 4" key="1">
    <citation type="journal article" date="2019" name="Emerg. Microbes Infect.">
        <title>Comprehensive subspecies identification of 175 nontuberculous mycobacteria species based on 7547 genomic profiles.</title>
        <authorList>
            <person name="Matsumoto Y."/>
            <person name="Kinjo T."/>
            <person name="Motooka D."/>
            <person name="Nabeya D."/>
            <person name="Jung N."/>
            <person name="Uechi K."/>
            <person name="Horii T."/>
            <person name="Iida T."/>
            <person name="Fujita J."/>
            <person name="Nakamura S."/>
        </authorList>
    </citation>
    <scope>NUCLEOTIDE SEQUENCE [LARGE SCALE GENOMIC DNA]</scope>
    <source>
        <strain evidence="3 4">JCM 17423</strain>
    </source>
</reference>
<dbReference type="PANTHER" id="PTHR33495">
    <property type="entry name" value="ANTI-SIGMA FACTOR ANTAGONIST TM_1081-RELATED-RELATED"/>
    <property type="match status" value="1"/>
</dbReference>
<dbReference type="Gene3D" id="3.30.750.24">
    <property type="entry name" value="STAS domain"/>
    <property type="match status" value="1"/>
</dbReference>
<dbReference type="Proteomes" id="UP000466607">
    <property type="component" value="Chromosome"/>
</dbReference>
<dbReference type="InterPro" id="IPR002645">
    <property type="entry name" value="STAS_dom"/>
</dbReference>
<protein>
    <submittedName>
        <fullName evidence="3">Anti-sigma factor antagonist</fullName>
    </submittedName>
</protein>
<sequence length="137" mass="14613">MEMSDEPVYGTTHLSDGRVPSHGDGLAVEQSWVRRTVVLTVSGDLDMLTAPTLAEAIRSAARHAPTALIVDLSTVQFLASAGMTLLVTTQEELAPSIRFGVVADGPATSRPLRLVGVDRFVTLYRTLPDALVAVAER</sequence>
<dbReference type="GO" id="GO:0043856">
    <property type="term" value="F:anti-sigma factor antagonist activity"/>
    <property type="evidence" value="ECO:0007669"/>
    <property type="project" value="TreeGrafter"/>
</dbReference>
<name>A0AAD1IL12_9MYCO</name>
<gene>
    <name evidence="3" type="primary">rsfB_2</name>
    <name evidence="3" type="ORF">MLIT_23130</name>
</gene>
<evidence type="ECO:0000259" key="2">
    <source>
        <dbReference type="PROSITE" id="PS50801"/>
    </source>
</evidence>
<dbReference type="PANTHER" id="PTHR33495:SF13">
    <property type="entry name" value="ANTI-SIGMA-F FACTOR ANTAGONIST RSFB"/>
    <property type="match status" value="1"/>
</dbReference>
<dbReference type="InterPro" id="IPR036513">
    <property type="entry name" value="STAS_dom_sf"/>
</dbReference>
<feature type="region of interest" description="Disordered" evidence="1">
    <location>
        <begin position="1"/>
        <end position="24"/>
    </location>
</feature>
<dbReference type="PROSITE" id="PS50801">
    <property type="entry name" value="STAS"/>
    <property type="match status" value="1"/>
</dbReference>
<accession>A0AAD1IL12</accession>
<evidence type="ECO:0000313" key="4">
    <source>
        <dbReference type="Proteomes" id="UP000466607"/>
    </source>
</evidence>
<evidence type="ECO:0000256" key="1">
    <source>
        <dbReference type="SAM" id="MobiDB-lite"/>
    </source>
</evidence>
<dbReference type="Pfam" id="PF01740">
    <property type="entry name" value="STAS"/>
    <property type="match status" value="1"/>
</dbReference>
<proteinExistence type="predicted"/>
<dbReference type="SUPFAM" id="SSF52091">
    <property type="entry name" value="SpoIIaa-like"/>
    <property type="match status" value="1"/>
</dbReference>
<evidence type="ECO:0000313" key="3">
    <source>
        <dbReference type="EMBL" id="BBY16721.1"/>
    </source>
</evidence>
<dbReference type="CDD" id="cd07043">
    <property type="entry name" value="STAS_anti-anti-sigma_factors"/>
    <property type="match status" value="1"/>
</dbReference>